<dbReference type="SUPFAM" id="SSF49503">
    <property type="entry name" value="Cupredoxins"/>
    <property type="match status" value="1"/>
</dbReference>
<sequence>MPARRTIALAVALAALAAPSVASAATPTVTGTVGPGFTITLKRGGKTVRTLKAGATYRFRISDRSSIHNFHLTGPGVNRRTSVGGSGTTTFTLRIRKGTYRYVCDPHASMMKGSFRGA</sequence>
<dbReference type="GO" id="GO:0005507">
    <property type="term" value="F:copper ion binding"/>
    <property type="evidence" value="ECO:0007669"/>
    <property type="project" value="InterPro"/>
</dbReference>
<evidence type="ECO:0000313" key="5">
    <source>
        <dbReference type="EMBL" id="EHN11238.1"/>
    </source>
</evidence>
<dbReference type="InterPro" id="IPR008972">
    <property type="entry name" value="Cupredoxin"/>
</dbReference>
<evidence type="ECO:0000256" key="3">
    <source>
        <dbReference type="SAM" id="SignalP"/>
    </source>
</evidence>
<feature type="domain" description="Blue (type 1) copper" evidence="4">
    <location>
        <begin position="81"/>
        <end position="114"/>
    </location>
</feature>
<dbReference type="Gene3D" id="2.60.40.420">
    <property type="entry name" value="Cupredoxins - blue copper proteins"/>
    <property type="match status" value="1"/>
</dbReference>
<keyword evidence="1" id="KW-0479">Metal-binding</keyword>
<name>H0E509_9ACTN</name>
<evidence type="ECO:0000256" key="2">
    <source>
        <dbReference type="ARBA" id="ARBA00023008"/>
    </source>
</evidence>
<protein>
    <recommendedName>
        <fullName evidence="4">Blue (type 1) copper domain-containing protein</fullName>
    </recommendedName>
</protein>
<reference evidence="5 6" key="1">
    <citation type="journal article" date="2013" name="Biodegradation">
        <title>Quantitative proteomic analysis of ibuprofen-degrading Patulibacter sp. strain I11.</title>
        <authorList>
            <person name="Almeida B."/>
            <person name="Kjeldal H."/>
            <person name="Lolas I."/>
            <person name="Knudsen A.D."/>
            <person name="Carvalho G."/>
            <person name="Nielsen K.L."/>
            <person name="Barreto Crespo M.T."/>
            <person name="Stensballe A."/>
            <person name="Nielsen J.L."/>
        </authorList>
    </citation>
    <scope>NUCLEOTIDE SEQUENCE [LARGE SCALE GENOMIC DNA]</scope>
    <source>
        <strain evidence="5 6">I11</strain>
    </source>
</reference>
<proteinExistence type="predicted"/>
<gene>
    <name evidence="5" type="ORF">PAI11_18940</name>
</gene>
<dbReference type="GO" id="GO:0009055">
    <property type="term" value="F:electron transfer activity"/>
    <property type="evidence" value="ECO:0007669"/>
    <property type="project" value="InterPro"/>
</dbReference>
<keyword evidence="6" id="KW-1185">Reference proteome</keyword>
<evidence type="ECO:0000313" key="6">
    <source>
        <dbReference type="Proteomes" id="UP000005143"/>
    </source>
</evidence>
<dbReference type="RefSeq" id="WP_007573831.1">
    <property type="nucleotide sequence ID" value="NZ_AGUD01000129.1"/>
</dbReference>
<accession>H0E509</accession>
<dbReference type="InterPro" id="IPR000923">
    <property type="entry name" value="BlueCu_1"/>
</dbReference>
<organism evidence="5 6">
    <name type="scientific">Patulibacter medicamentivorans</name>
    <dbReference type="NCBI Taxonomy" id="1097667"/>
    <lineage>
        <taxon>Bacteria</taxon>
        <taxon>Bacillati</taxon>
        <taxon>Actinomycetota</taxon>
        <taxon>Thermoleophilia</taxon>
        <taxon>Solirubrobacterales</taxon>
        <taxon>Patulibacteraceae</taxon>
        <taxon>Patulibacter</taxon>
    </lineage>
</organism>
<dbReference type="Proteomes" id="UP000005143">
    <property type="component" value="Unassembled WGS sequence"/>
</dbReference>
<dbReference type="Pfam" id="PF00127">
    <property type="entry name" value="Copper-bind"/>
    <property type="match status" value="1"/>
</dbReference>
<keyword evidence="3" id="KW-0732">Signal</keyword>
<dbReference type="OrthoDB" id="574459at2"/>
<comment type="caution">
    <text evidence="5">The sequence shown here is derived from an EMBL/GenBank/DDBJ whole genome shotgun (WGS) entry which is preliminary data.</text>
</comment>
<evidence type="ECO:0000259" key="4">
    <source>
        <dbReference type="Pfam" id="PF00127"/>
    </source>
</evidence>
<feature type="chain" id="PRO_5003531775" description="Blue (type 1) copper domain-containing protein" evidence="3">
    <location>
        <begin position="25"/>
        <end position="118"/>
    </location>
</feature>
<evidence type="ECO:0000256" key="1">
    <source>
        <dbReference type="ARBA" id="ARBA00022723"/>
    </source>
</evidence>
<dbReference type="EMBL" id="AGUD01000129">
    <property type="protein sequence ID" value="EHN11238.1"/>
    <property type="molecule type" value="Genomic_DNA"/>
</dbReference>
<feature type="signal peptide" evidence="3">
    <location>
        <begin position="1"/>
        <end position="24"/>
    </location>
</feature>
<dbReference type="AlphaFoldDB" id="H0E509"/>
<keyword evidence="2" id="KW-0186">Copper</keyword>